<evidence type="ECO:0000256" key="1">
    <source>
        <dbReference type="SAM" id="SignalP"/>
    </source>
</evidence>
<dbReference type="RefSeq" id="WP_369788463.1">
    <property type="nucleotide sequence ID" value="NZ_CP165628.1"/>
</dbReference>
<proteinExistence type="predicted"/>
<gene>
    <name evidence="2" type="ORF">AB3G37_16150</name>
</gene>
<dbReference type="Pfam" id="PF14903">
    <property type="entry name" value="WG_beta_rep"/>
    <property type="match status" value="4"/>
</dbReference>
<evidence type="ECO:0000313" key="2">
    <source>
        <dbReference type="EMBL" id="XDU71083.1"/>
    </source>
</evidence>
<feature type="chain" id="PRO_5044285385" evidence="1">
    <location>
        <begin position="40"/>
        <end position="966"/>
    </location>
</feature>
<organism evidence="2">
    <name type="scientific">Rouxiella sp. WC2420</name>
    <dbReference type="NCBI Taxonomy" id="3234145"/>
    <lineage>
        <taxon>Bacteria</taxon>
        <taxon>Pseudomonadati</taxon>
        <taxon>Pseudomonadota</taxon>
        <taxon>Gammaproteobacteria</taxon>
        <taxon>Enterobacterales</taxon>
        <taxon>Yersiniaceae</taxon>
        <taxon>Rouxiella</taxon>
    </lineage>
</organism>
<protein>
    <submittedName>
        <fullName evidence="2">WG repeat-containing protein</fullName>
    </submittedName>
</protein>
<dbReference type="InterPro" id="IPR032774">
    <property type="entry name" value="WG_beta_rep"/>
</dbReference>
<reference evidence="2" key="1">
    <citation type="submission" date="2024-07" db="EMBL/GenBank/DDBJ databases">
        <authorList>
            <person name="Biller S.J."/>
        </authorList>
    </citation>
    <scope>NUCLEOTIDE SEQUENCE</scope>
    <source>
        <strain evidence="2">WC2420</strain>
    </source>
</reference>
<name>A0AB39VKI9_9GAMM</name>
<feature type="signal peptide" evidence="1">
    <location>
        <begin position="1"/>
        <end position="39"/>
    </location>
</feature>
<accession>A0AB39VKI9</accession>
<dbReference type="PANTHER" id="PTHR37841">
    <property type="entry name" value="GLR2918 PROTEIN"/>
    <property type="match status" value="1"/>
</dbReference>
<dbReference type="AlphaFoldDB" id="A0AB39VKI9"/>
<sequence length="966" mass="103915">MKPMKSCKSKMKPLSRAVFQVLAVGGTLSMLAVSLPTAAADADYSCYGPSIITDDAQRAELAQPATQNLCIRPVRESRAAVFLPNAEQAIDDVALAKDMSGHRWGFLDNRGQLVIKPVFEQVGDFHYGLAAAKLKGKWGYIDIAGKWAIQPTFDKAADFTQVELAVVSNAGKNEIINRKGQTVGKPLDALVDDVQLSDGNPARLSLSYKTVLLSPDEQRHVANDKMEVVQPFGQSDLFIARDADKGFGIASQNLDWRINPQFSAITVSDNNSALAQAKVQAGVQLIRSDGTLVEPIYQTVKALNDQFWLAKSADATHLLDNNGNSLATLSDDAVSALTVQAEFLLDNSAKESVLVYVPGKKQPIALPKGSVPLDQPTGRFLLTTRGEQNKVNAIISPDGTLIGGNQPVSWLAQVNNAEVINGRLWLHDDQGQLLNIIDSNGKTLLGTKNAALLNDYRIQPLNQPSGEGNSPLALVRPDPDDSKPGAGFIRADGSVQLENKWQDIQPADSSESAQGGMAQQFIVKTAQGTGVIDAQGKTLIPLTEDNIAPFVNGYAFDYQDGKLTTIDASGKHFALPDAFELQSVGNGWFRFRQTAAEGAQWGIYDVINHRQIAAPGYQSVGTYANGLADVQLPNGQWGIIDSSGKQLVPAEYASVRRINDALWQLTPPPESSDEPVSSQQSKIIANNGQVRIDLTNELTVNQFNDGRILATSAEGQSWLFNARGDIELHEQQTKISAVGDWVKLSRQPQVGYLNAQGIWQIQPQIVPSSAFVNSRALRVQPQGTELIDEKGVRVAAMPEGDWALPPNSDMSVSYDADEGNATTRYVDATGKLAITASGIGSLMQGSQAVLTKPDGMKTWIDAQGHPAAEVNFTDLGLISEGLAFARVGQDYGYVNAQGNFVIPPVFAAVSAFNSGVGIVSTAKMSMMLDSTGKPLARVTHQCGVQVLFNSGSTRQWPQTMPVKCSQ</sequence>
<keyword evidence="1" id="KW-0732">Signal</keyword>
<dbReference type="PANTHER" id="PTHR37841:SF1">
    <property type="entry name" value="DUF3298 DOMAIN-CONTAINING PROTEIN"/>
    <property type="match status" value="1"/>
</dbReference>
<dbReference type="EMBL" id="CP165628">
    <property type="protein sequence ID" value="XDU71083.1"/>
    <property type="molecule type" value="Genomic_DNA"/>
</dbReference>